<dbReference type="PANTHER" id="PTHR33908:SF11">
    <property type="entry name" value="MEMBRANE PROTEIN"/>
    <property type="match status" value="1"/>
</dbReference>
<gene>
    <name evidence="9" type="ORF">EYS42_03780</name>
</gene>
<name>A0A4V2JG38_9BURK</name>
<evidence type="ECO:0000256" key="8">
    <source>
        <dbReference type="SAM" id="Phobius"/>
    </source>
</evidence>
<dbReference type="GO" id="GO:0016763">
    <property type="term" value="F:pentosyltransferase activity"/>
    <property type="evidence" value="ECO:0007669"/>
    <property type="project" value="TreeGrafter"/>
</dbReference>
<keyword evidence="7 8" id="KW-0472">Membrane</keyword>
<feature type="transmembrane region" description="Helical" evidence="8">
    <location>
        <begin position="385"/>
        <end position="403"/>
    </location>
</feature>
<accession>A0A4V2JG38</accession>
<keyword evidence="5 8" id="KW-0812">Transmembrane</keyword>
<keyword evidence="3" id="KW-0328">Glycosyltransferase</keyword>
<evidence type="ECO:0000256" key="1">
    <source>
        <dbReference type="ARBA" id="ARBA00004651"/>
    </source>
</evidence>
<dbReference type="GO" id="GO:0005886">
    <property type="term" value="C:plasma membrane"/>
    <property type="evidence" value="ECO:0007669"/>
    <property type="project" value="UniProtKB-SubCell"/>
</dbReference>
<evidence type="ECO:0000313" key="10">
    <source>
        <dbReference type="Proteomes" id="UP000292120"/>
    </source>
</evidence>
<feature type="transmembrane region" description="Helical" evidence="8">
    <location>
        <begin position="441"/>
        <end position="459"/>
    </location>
</feature>
<evidence type="ECO:0000256" key="4">
    <source>
        <dbReference type="ARBA" id="ARBA00022679"/>
    </source>
</evidence>
<dbReference type="InterPro" id="IPR050297">
    <property type="entry name" value="LipidA_mod_glycosyltrf_83"/>
</dbReference>
<evidence type="ECO:0000256" key="2">
    <source>
        <dbReference type="ARBA" id="ARBA00022475"/>
    </source>
</evidence>
<feature type="transmembrane region" description="Helical" evidence="8">
    <location>
        <begin position="280"/>
        <end position="307"/>
    </location>
</feature>
<dbReference type="RefSeq" id="WP_130966479.1">
    <property type="nucleotide sequence ID" value="NZ_SIXI01000001.1"/>
</dbReference>
<feature type="transmembrane region" description="Helical" evidence="8">
    <location>
        <begin position="76"/>
        <end position="98"/>
    </location>
</feature>
<feature type="transmembrane region" description="Helical" evidence="8">
    <location>
        <begin position="199"/>
        <end position="219"/>
    </location>
</feature>
<dbReference type="EMBL" id="SIXI01000001">
    <property type="protein sequence ID" value="TBO34536.1"/>
    <property type="molecule type" value="Genomic_DNA"/>
</dbReference>
<dbReference type="OrthoDB" id="8672947at2"/>
<evidence type="ECO:0000256" key="6">
    <source>
        <dbReference type="ARBA" id="ARBA00022989"/>
    </source>
</evidence>
<evidence type="ECO:0000256" key="3">
    <source>
        <dbReference type="ARBA" id="ARBA00022676"/>
    </source>
</evidence>
<proteinExistence type="predicted"/>
<keyword evidence="4" id="KW-0808">Transferase</keyword>
<dbReference type="PANTHER" id="PTHR33908">
    <property type="entry name" value="MANNOSYLTRANSFERASE YKCB-RELATED"/>
    <property type="match status" value="1"/>
</dbReference>
<feature type="transmembrane region" description="Helical" evidence="8">
    <location>
        <begin position="13"/>
        <end position="34"/>
    </location>
</feature>
<feature type="transmembrane region" description="Helical" evidence="8">
    <location>
        <begin position="319"/>
        <end position="335"/>
    </location>
</feature>
<sequence>MEILAPTTSVWPYFGWALTCCLVGASIGAALLSISDDGASDGFPPLMTAFFSGAIGFSVLGTSLFALVLVERITPLNTVLLICGVFAASLTMSLLADLKNRVPLAYGLRRQLRRLTPATAADFLSLAVLGFLLLYLTFESVQVPGQWDDTSYHLPVARHYINSDASQINTWLRFPLFPHLANLFFSAAINLGGEIGAEIVANAVPMTLTAAGIIGLVQWRTASATWGWLAMSFWLSFPLLADNLGFAYVDHWLTLFSWAATAATVVAISESGDMKSSSWLVMIGVLTGAAASTKIFGALWACMIAILLAIRFGVKSKSFLLFTAFAAITGTGWYIRSFILSGDPIHPAGGGIFGHYLWNAADLNSQASEQSFHRHGLLWFDTLSGLQRAALMPVCLSLLALFIREQRFKVDAWLSGTLAAYIFLWFSLFPPPRYTLQILPLASYLSIASIALISIKLIQKSRIKTQQPAKRLIFLLVFALTVTLEFKYIRLAHKNFSYRVQHWEEILHERPGFLAMKSAFELNDQRHGSATLIQLGFENAVYFYPGTAIGDWFGPGRYSQFLECTNSCRVTNAENLSILMKRFSSKIAVVNGARFEFNQNDYTNKFFVKQVAPQQFMLWPKPD</sequence>
<keyword evidence="2" id="KW-1003">Cell membrane</keyword>
<organism evidence="9 10">
    <name type="scientific">Aquabacterium lacunae</name>
    <dbReference type="NCBI Taxonomy" id="2528630"/>
    <lineage>
        <taxon>Bacteria</taxon>
        <taxon>Pseudomonadati</taxon>
        <taxon>Pseudomonadota</taxon>
        <taxon>Betaproteobacteria</taxon>
        <taxon>Burkholderiales</taxon>
        <taxon>Aquabacterium</taxon>
    </lineage>
</organism>
<evidence type="ECO:0000256" key="5">
    <source>
        <dbReference type="ARBA" id="ARBA00022692"/>
    </source>
</evidence>
<evidence type="ECO:0000256" key="7">
    <source>
        <dbReference type="ARBA" id="ARBA00023136"/>
    </source>
</evidence>
<keyword evidence="6 8" id="KW-1133">Transmembrane helix</keyword>
<evidence type="ECO:0008006" key="11">
    <source>
        <dbReference type="Google" id="ProtNLM"/>
    </source>
</evidence>
<feature type="transmembrane region" description="Helical" evidence="8">
    <location>
        <begin position="225"/>
        <end position="241"/>
    </location>
</feature>
<feature type="transmembrane region" description="Helical" evidence="8">
    <location>
        <begin position="410"/>
        <end position="429"/>
    </location>
</feature>
<comment type="subcellular location">
    <subcellularLocation>
        <location evidence="1">Cell membrane</location>
        <topology evidence="1">Multi-pass membrane protein</topology>
    </subcellularLocation>
</comment>
<comment type="caution">
    <text evidence="9">The sequence shown here is derived from an EMBL/GenBank/DDBJ whole genome shotgun (WGS) entry which is preliminary data.</text>
</comment>
<feature type="transmembrane region" description="Helical" evidence="8">
    <location>
        <begin position="46"/>
        <end position="70"/>
    </location>
</feature>
<dbReference type="Proteomes" id="UP000292120">
    <property type="component" value="Unassembled WGS sequence"/>
</dbReference>
<feature type="transmembrane region" description="Helical" evidence="8">
    <location>
        <begin position="119"/>
        <end position="138"/>
    </location>
</feature>
<feature type="transmembrane region" description="Helical" evidence="8">
    <location>
        <begin position="248"/>
        <end position="268"/>
    </location>
</feature>
<dbReference type="AlphaFoldDB" id="A0A4V2JG38"/>
<keyword evidence="10" id="KW-1185">Reference proteome</keyword>
<dbReference type="GO" id="GO:0009103">
    <property type="term" value="P:lipopolysaccharide biosynthetic process"/>
    <property type="evidence" value="ECO:0007669"/>
    <property type="project" value="UniProtKB-ARBA"/>
</dbReference>
<evidence type="ECO:0000313" key="9">
    <source>
        <dbReference type="EMBL" id="TBO34536.1"/>
    </source>
</evidence>
<feature type="transmembrane region" description="Helical" evidence="8">
    <location>
        <begin position="471"/>
        <end position="489"/>
    </location>
</feature>
<reference evidence="9 10" key="1">
    <citation type="submission" date="2019-02" db="EMBL/GenBank/DDBJ databases">
        <title>Aquabacterium sp. strain KMB7.</title>
        <authorList>
            <person name="Chen W.-M."/>
        </authorList>
    </citation>
    <scope>NUCLEOTIDE SEQUENCE [LARGE SCALE GENOMIC DNA]</scope>
    <source>
        <strain evidence="9 10">KMB7</strain>
    </source>
</reference>
<protein>
    <recommendedName>
        <fullName evidence="11">Glycosyltransferase RgtA/B/C/D-like domain-containing protein</fullName>
    </recommendedName>
</protein>